<dbReference type="PROSITE" id="PS50977">
    <property type="entry name" value="HTH_TETR_2"/>
    <property type="match status" value="1"/>
</dbReference>
<dbReference type="InterPro" id="IPR001647">
    <property type="entry name" value="HTH_TetR"/>
</dbReference>
<dbReference type="Pfam" id="PF17932">
    <property type="entry name" value="TetR_C_24"/>
    <property type="match status" value="1"/>
</dbReference>
<evidence type="ECO:0000256" key="1">
    <source>
        <dbReference type="ARBA" id="ARBA00023125"/>
    </source>
</evidence>
<protein>
    <submittedName>
        <fullName evidence="4">TetR/AcrR family transcriptional regulator</fullName>
    </submittedName>
</protein>
<dbReference type="EMBL" id="JBFPJR010000002">
    <property type="protein sequence ID" value="MEX0426332.1"/>
    <property type="molecule type" value="Genomic_DNA"/>
</dbReference>
<dbReference type="SUPFAM" id="SSF46689">
    <property type="entry name" value="Homeodomain-like"/>
    <property type="match status" value="1"/>
</dbReference>
<evidence type="ECO:0000259" key="3">
    <source>
        <dbReference type="PROSITE" id="PS50977"/>
    </source>
</evidence>
<dbReference type="Proteomes" id="UP001556631">
    <property type="component" value="Unassembled WGS sequence"/>
</dbReference>
<dbReference type="InterPro" id="IPR009057">
    <property type="entry name" value="Homeodomain-like_sf"/>
</dbReference>
<reference evidence="4 5" key="1">
    <citation type="submission" date="2024-07" db="EMBL/GenBank/DDBJ databases">
        <authorList>
            <person name="Lee S."/>
            <person name="Kang M."/>
        </authorList>
    </citation>
    <scope>NUCLEOTIDE SEQUENCE [LARGE SCALE GENOMIC DNA]</scope>
    <source>
        <strain evidence="4 5">DS6</strain>
    </source>
</reference>
<accession>A0ABV3SVE1</accession>
<feature type="domain" description="HTH tetR-type" evidence="3">
    <location>
        <begin position="2"/>
        <end position="62"/>
    </location>
</feature>
<dbReference type="InterPro" id="IPR041490">
    <property type="entry name" value="KstR2_TetR_C"/>
</dbReference>
<evidence type="ECO:0000313" key="4">
    <source>
        <dbReference type="EMBL" id="MEX0426332.1"/>
    </source>
</evidence>
<dbReference type="InterPro" id="IPR050109">
    <property type="entry name" value="HTH-type_TetR-like_transc_reg"/>
</dbReference>
<dbReference type="PANTHER" id="PTHR30055">
    <property type="entry name" value="HTH-TYPE TRANSCRIPTIONAL REGULATOR RUTR"/>
    <property type="match status" value="1"/>
</dbReference>
<dbReference type="Gene3D" id="1.10.357.10">
    <property type="entry name" value="Tetracycline Repressor, domain 2"/>
    <property type="match status" value="1"/>
</dbReference>
<dbReference type="InterPro" id="IPR036271">
    <property type="entry name" value="Tet_transcr_reg_TetR-rel_C_sf"/>
</dbReference>
<dbReference type="Pfam" id="PF00440">
    <property type="entry name" value="TetR_N"/>
    <property type="match status" value="1"/>
</dbReference>
<dbReference type="Gene3D" id="1.10.10.60">
    <property type="entry name" value="Homeodomain-like"/>
    <property type="match status" value="1"/>
</dbReference>
<dbReference type="PANTHER" id="PTHR30055:SF237">
    <property type="entry name" value="TRANSCRIPTIONAL REPRESSOR MCE3R"/>
    <property type="match status" value="1"/>
</dbReference>
<proteinExistence type="predicted"/>
<dbReference type="PRINTS" id="PR00455">
    <property type="entry name" value="HTHTETR"/>
</dbReference>
<gene>
    <name evidence="4" type="ORF">AB3X52_01780</name>
</gene>
<dbReference type="SUPFAM" id="SSF48498">
    <property type="entry name" value="Tetracyclin repressor-like, C-terminal domain"/>
    <property type="match status" value="1"/>
</dbReference>
<keyword evidence="1 2" id="KW-0238">DNA-binding</keyword>
<evidence type="ECO:0000313" key="5">
    <source>
        <dbReference type="Proteomes" id="UP001556631"/>
    </source>
</evidence>
<feature type="DNA-binding region" description="H-T-H motif" evidence="2">
    <location>
        <begin position="25"/>
        <end position="44"/>
    </location>
</feature>
<name>A0ABV3SVE1_9ACTN</name>
<keyword evidence="5" id="KW-1185">Reference proteome</keyword>
<sequence length="191" mass="20751">MRPGRQGIIDAARREFAEQGYAGASVRDIAHRAGVSMSALYYWYPGKQDLLGAILEEDLEHYNQACRDAVAAAGDRAADQLRALVGATVRYRVDHPVRSSVVLSEGRSLRPDQQAAYERRLAEAGDRFRDVIRRGLATGEFTTAQPDDARRFILAACNDIGQWYDPAGAIGVGALADRYATLALTLVGAVA</sequence>
<comment type="caution">
    <text evidence="4">The sequence shown here is derived from an EMBL/GenBank/DDBJ whole genome shotgun (WGS) entry which is preliminary data.</text>
</comment>
<evidence type="ECO:0000256" key="2">
    <source>
        <dbReference type="PROSITE-ProRule" id="PRU00335"/>
    </source>
</evidence>
<dbReference type="RefSeq" id="WP_367990982.1">
    <property type="nucleotide sequence ID" value="NZ_JBFPJR010000002.1"/>
</dbReference>
<organism evidence="4 5">
    <name type="scientific">Nocardioides eburneus</name>
    <dbReference type="NCBI Taxonomy" id="3231482"/>
    <lineage>
        <taxon>Bacteria</taxon>
        <taxon>Bacillati</taxon>
        <taxon>Actinomycetota</taxon>
        <taxon>Actinomycetes</taxon>
        <taxon>Propionibacteriales</taxon>
        <taxon>Nocardioidaceae</taxon>
        <taxon>Nocardioides</taxon>
    </lineage>
</organism>